<feature type="compositionally biased region" description="Low complexity" evidence="1">
    <location>
        <begin position="157"/>
        <end position="198"/>
    </location>
</feature>
<keyword evidence="2" id="KW-0732">Signal</keyword>
<evidence type="ECO:0000313" key="3">
    <source>
        <dbReference type="EMBL" id="KAF1828556.1"/>
    </source>
</evidence>
<evidence type="ECO:0000256" key="2">
    <source>
        <dbReference type="SAM" id="SignalP"/>
    </source>
</evidence>
<feature type="compositionally biased region" description="Polar residues" evidence="1">
    <location>
        <begin position="112"/>
        <end position="126"/>
    </location>
</feature>
<name>A0A6A5JY57_9PLEO</name>
<proteinExistence type="predicted"/>
<evidence type="ECO:0000313" key="4">
    <source>
        <dbReference type="Proteomes" id="UP000800040"/>
    </source>
</evidence>
<feature type="signal peptide" evidence="2">
    <location>
        <begin position="1"/>
        <end position="18"/>
    </location>
</feature>
<dbReference type="AlphaFoldDB" id="A0A6A5JY57"/>
<evidence type="ECO:0000256" key="1">
    <source>
        <dbReference type="SAM" id="MobiDB-lite"/>
    </source>
</evidence>
<feature type="region of interest" description="Disordered" evidence="1">
    <location>
        <begin position="22"/>
        <end position="198"/>
    </location>
</feature>
<keyword evidence="4" id="KW-1185">Reference proteome</keyword>
<feature type="compositionally biased region" description="Basic and acidic residues" evidence="1">
    <location>
        <begin position="91"/>
        <end position="107"/>
    </location>
</feature>
<feature type="compositionally biased region" description="Low complexity" evidence="1">
    <location>
        <begin position="36"/>
        <end position="51"/>
    </location>
</feature>
<accession>A0A6A5JY57</accession>
<gene>
    <name evidence="3" type="ORF">BDW02DRAFT_574783</name>
</gene>
<organism evidence="3 4">
    <name type="scientific">Decorospora gaudefroyi</name>
    <dbReference type="NCBI Taxonomy" id="184978"/>
    <lineage>
        <taxon>Eukaryota</taxon>
        <taxon>Fungi</taxon>
        <taxon>Dikarya</taxon>
        <taxon>Ascomycota</taxon>
        <taxon>Pezizomycotina</taxon>
        <taxon>Dothideomycetes</taxon>
        <taxon>Pleosporomycetidae</taxon>
        <taxon>Pleosporales</taxon>
        <taxon>Pleosporineae</taxon>
        <taxon>Pleosporaceae</taxon>
        <taxon>Decorospora</taxon>
    </lineage>
</organism>
<protein>
    <submittedName>
        <fullName evidence="3">Uncharacterized protein</fullName>
    </submittedName>
</protein>
<dbReference type="Proteomes" id="UP000800040">
    <property type="component" value="Unassembled WGS sequence"/>
</dbReference>
<dbReference type="OrthoDB" id="3800261at2759"/>
<reference evidence="3" key="1">
    <citation type="submission" date="2020-01" db="EMBL/GenBank/DDBJ databases">
        <authorList>
            <consortium name="DOE Joint Genome Institute"/>
            <person name="Haridas S."/>
            <person name="Albert R."/>
            <person name="Binder M."/>
            <person name="Bloem J."/>
            <person name="Labutti K."/>
            <person name="Salamov A."/>
            <person name="Andreopoulos B."/>
            <person name="Baker S.E."/>
            <person name="Barry K."/>
            <person name="Bills G."/>
            <person name="Bluhm B.H."/>
            <person name="Cannon C."/>
            <person name="Castanera R."/>
            <person name="Culley D.E."/>
            <person name="Daum C."/>
            <person name="Ezra D."/>
            <person name="Gonzalez J.B."/>
            <person name="Henrissat B."/>
            <person name="Kuo A."/>
            <person name="Liang C."/>
            <person name="Lipzen A."/>
            <person name="Lutzoni F."/>
            <person name="Magnuson J."/>
            <person name="Mondo S."/>
            <person name="Nolan M."/>
            <person name="Ohm R."/>
            <person name="Pangilinan J."/>
            <person name="Park H.-J."/>
            <person name="Ramirez L."/>
            <person name="Alfaro M."/>
            <person name="Sun H."/>
            <person name="Tritt A."/>
            <person name="Yoshinaga Y."/>
            <person name="Zwiers L.-H."/>
            <person name="Turgeon B.G."/>
            <person name="Goodwin S.B."/>
            <person name="Spatafora J.W."/>
            <person name="Crous P.W."/>
            <person name="Grigoriev I.V."/>
        </authorList>
    </citation>
    <scope>NUCLEOTIDE SEQUENCE</scope>
    <source>
        <strain evidence="3">P77</strain>
    </source>
</reference>
<dbReference type="EMBL" id="ML975531">
    <property type="protein sequence ID" value="KAF1828556.1"/>
    <property type="molecule type" value="Genomic_DNA"/>
</dbReference>
<feature type="chain" id="PRO_5025498204" evidence="2">
    <location>
        <begin position="19"/>
        <end position="571"/>
    </location>
</feature>
<sequence length="571" mass="59108">MKLLSHTLVLVLVGFTAASSYVTSSSSKGKPPCTTKSVKLSSSKSAVPSYSQPGYSAKLSEGYPSGTKHGYFSEPAEGYPSETIDGYPSETTDRYPTETTDGYHSETIDGYPSQSADVYASESTHGYPSKPADVYPADTTYGSSSTPIHPIPGTPYPTASTPVVSESSSIKSASNTTMTSSTPSSYSSTTTPSSSPTSIKDYVVVSPTACLIAPKPSGAIISQSDADFSEANDGLTWEQYPDSRFKVQANDTSPPQYLDISVPSQISISDEEGNTLILYGNGTYAAYTALCELAVFGEWDSDALPDVTRRGDTAVALFRKRQAGSSLCKDIQGYCSSTPGQILNAVLGNTICILLGQRIGQTVGGAIGFLGNALGPEVGIPTTLGGVVIGGRIGAFLATKFGSNLCAAATTYAMVKICAQCPDPKLCGEGTLRCSLEGECQDVLSDPNNCGACGNTCPSGRCRNGQCTQPTCNQSVCGSLNTCTDSCYCFTAAGGTGFCGPSTPCAGLADCSSDFDCAQGMVCAVGTCCGRNVCHPPCTMLTKRDFPTGDNATEMYSNGFGGMTNLLGSGL</sequence>